<organism evidence="2 3">
    <name type="scientific">Blautia producta</name>
    <dbReference type="NCBI Taxonomy" id="33035"/>
    <lineage>
        <taxon>Bacteria</taxon>
        <taxon>Bacillati</taxon>
        <taxon>Bacillota</taxon>
        <taxon>Clostridia</taxon>
        <taxon>Lachnospirales</taxon>
        <taxon>Lachnospiraceae</taxon>
        <taxon>Blautia</taxon>
    </lineage>
</organism>
<evidence type="ECO:0000313" key="2">
    <source>
        <dbReference type="EMBL" id="QBF00036.1"/>
    </source>
</evidence>
<protein>
    <submittedName>
        <fullName evidence="2">Uncharacterized protein</fullName>
    </submittedName>
</protein>
<reference evidence="2 3" key="1">
    <citation type="submission" date="2019-01" db="EMBL/GenBank/DDBJ databases">
        <title>PMF-metabolizing Aryl O-demethylase.</title>
        <authorList>
            <person name="Kim M."/>
        </authorList>
    </citation>
    <scope>NUCLEOTIDE SEQUENCE [LARGE SCALE GENOMIC DNA]</scope>
    <source>
        <strain evidence="2 3">PMF1</strain>
    </source>
</reference>
<dbReference type="Proteomes" id="UP000289794">
    <property type="component" value="Chromosome"/>
</dbReference>
<evidence type="ECO:0000313" key="3">
    <source>
        <dbReference type="Proteomes" id="UP000289794"/>
    </source>
</evidence>
<proteinExistence type="predicted"/>
<evidence type="ECO:0000313" key="1">
    <source>
        <dbReference type="EMBL" id="QBE95216.1"/>
    </source>
</evidence>
<dbReference type="AlphaFoldDB" id="A0A4P6M766"/>
<dbReference type="KEGG" id="bpro:PMF13cell1_00730"/>
<dbReference type="EMBL" id="CP035945">
    <property type="protein sequence ID" value="QBE95216.1"/>
    <property type="molecule type" value="Genomic_DNA"/>
</dbReference>
<dbReference type="EMBL" id="CP035945">
    <property type="protein sequence ID" value="QBF00036.1"/>
    <property type="molecule type" value="Genomic_DNA"/>
</dbReference>
<dbReference type="KEGG" id="bpro:PMF13cell1_05632"/>
<accession>A0A4P6M766</accession>
<gene>
    <name evidence="1" type="ORF">PMF13cell1_00730</name>
    <name evidence="2" type="ORF">PMF13cell1_05632</name>
</gene>
<sequence>MKARFTTEQPAVRWQPLDQGMVDVTICLNGQEVTDESSQVDEFGETHTTKDAYWEYDFNQFRDSTDNITREGVESNPERYLDYTPSQPKSLEEQVQEQAETIQILTECLLEMSEAVYV</sequence>
<dbReference type="RefSeq" id="WP_130179830.1">
    <property type="nucleotide sequence ID" value="NZ_CP035945.1"/>
</dbReference>
<name>A0A4P6M766_9FIRM</name>